<reference evidence="9 10" key="1">
    <citation type="submission" date="2017-10" db="EMBL/GenBank/DDBJ databases">
        <title>Sequencing the genomes of 1000 actinobacteria strains.</title>
        <authorList>
            <person name="Klenk H.-P."/>
        </authorList>
    </citation>
    <scope>NUCLEOTIDE SEQUENCE [LARGE SCALE GENOMIC DNA]</scope>
    <source>
        <strain evidence="9 10">DSM 21798</strain>
    </source>
</reference>
<dbReference type="PANTHER" id="PTHR43386:SF25">
    <property type="entry name" value="PEPTIDE ABC TRANSPORTER PERMEASE PROTEIN"/>
    <property type="match status" value="1"/>
</dbReference>
<dbReference type="InterPro" id="IPR035906">
    <property type="entry name" value="MetI-like_sf"/>
</dbReference>
<feature type="transmembrane region" description="Helical" evidence="7">
    <location>
        <begin position="249"/>
        <end position="270"/>
    </location>
</feature>
<organism evidence="9 10">
    <name type="scientific">Paramicrobacterium agarici</name>
    <dbReference type="NCBI Taxonomy" id="630514"/>
    <lineage>
        <taxon>Bacteria</taxon>
        <taxon>Bacillati</taxon>
        <taxon>Actinomycetota</taxon>
        <taxon>Actinomycetes</taxon>
        <taxon>Micrococcales</taxon>
        <taxon>Microbacteriaceae</taxon>
        <taxon>Paramicrobacterium</taxon>
    </lineage>
</organism>
<comment type="similarity">
    <text evidence="7">Belongs to the binding-protein-dependent transport system permease family.</text>
</comment>
<dbReference type="SUPFAM" id="SSF161098">
    <property type="entry name" value="MetI-like"/>
    <property type="match status" value="1"/>
</dbReference>
<dbReference type="AlphaFoldDB" id="A0A2A9DUB2"/>
<evidence type="ECO:0000256" key="3">
    <source>
        <dbReference type="ARBA" id="ARBA00022475"/>
    </source>
</evidence>
<feature type="domain" description="ABC transmembrane type-1" evidence="8">
    <location>
        <begin position="82"/>
        <end position="271"/>
    </location>
</feature>
<evidence type="ECO:0000256" key="4">
    <source>
        <dbReference type="ARBA" id="ARBA00022692"/>
    </source>
</evidence>
<dbReference type="Gene3D" id="1.10.3720.10">
    <property type="entry name" value="MetI-like"/>
    <property type="match status" value="1"/>
</dbReference>
<feature type="transmembrane region" description="Helical" evidence="7">
    <location>
        <begin position="20"/>
        <end position="38"/>
    </location>
</feature>
<keyword evidence="2 7" id="KW-0813">Transport</keyword>
<evidence type="ECO:0000256" key="5">
    <source>
        <dbReference type="ARBA" id="ARBA00022989"/>
    </source>
</evidence>
<evidence type="ECO:0000259" key="8">
    <source>
        <dbReference type="PROSITE" id="PS50928"/>
    </source>
</evidence>
<accession>A0A2A9DUB2</accession>
<dbReference type="Pfam" id="PF00528">
    <property type="entry name" value="BPD_transp_1"/>
    <property type="match status" value="1"/>
</dbReference>
<keyword evidence="4 7" id="KW-0812">Transmembrane</keyword>
<evidence type="ECO:0000256" key="7">
    <source>
        <dbReference type="RuleBase" id="RU363032"/>
    </source>
</evidence>
<feature type="transmembrane region" description="Helical" evidence="7">
    <location>
        <begin position="126"/>
        <end position="155"/>
    </location>
</feature>
<dbReference type="RefSeq" id="WP_098406666.1">
    <property type="nucleotide sequence ID" value="NZ_PDJE01000001.1"/>
</dbReference>
<sequence>MTVVQLPQSPTETRRRQHPYGLYAALAVTAFFVVALVAPQALATHDPFALALHDALQPPSLTHWFGTDEQGRDLYSRVVFGARESLLIGAGATAVSMTLALILGAAASLGGRVVGAVAARVIEIQFAFPTLLLALLLVAIAGPSAMSQVFAVAIGTAPGYARMVRAQILAAKTGGYVEAATALGHSRGRILARHIIPNAVRPLVAVIAMSVGQSIVWASSLSFLGLGVAPPSPEWGALLEAGRLYITHAPWLTVMPGLVIVVIAITATTIGQHVQRALERGEK</sequence>
<gene>
    <name evidence="9" type="ORF">ATJ78_1098</name>
</gene>
<dbReference type="CDD" id="cd06261">
    <property type="entry name" value="TM_PBP2"/>
    <property type="match status" value="1"/>
</dbReference>
<keyword evidence="6 7" id="KW-0472">Membrane</keyword>
<feature type="transmembrane region" description="Helical" evidence="7">
    <location>
        <begin position="203"/>
        <end position="229"/>
    </location>
</feature>
<keyword evidence="10" id="KW-1185">Reference proteome</keyword>
<comment type="caution">
    <text evidence="9">The sequence shown here is derived from an EMBL/GenBank/DDBJ whole genome shotgun (WGS) entry which is preliminary data.</text>
</comment>
<evidence type="ECO:0000256" key="6">
    <source>
        <dbReference type="ARBA" id="ARBA00023136"/>
    </source>
</evidence>
<evidence type="ECO:0000313" key="9">
    <source>
        <dbReference type="EMBL" id="PFG30174.1"/>
    </source>
</evidence>
<dbReference type="GO" id="GO:0005886">
    <property type="term" value="C:plasma membrane"/>
    <property type="evidence" value="ECO:0007669"/>
    <property type="project" value="UniProtKB-SubCell"/>
</dbReference>
<dbReference type="PROSITE" id="PS50928">
    <property type="entry name" value="ABC_TM1"/>
    <property type="match status" value="1"/>
</dbReference>
<dbReference type="InterPro" id="IPR050366">
    <property type="entry name" value="BP-dependent_transpt_permease"/>
</dbReference>
<proteinExistence type="inferred from homology"/>
<name>A0A2A9DUB2_9MICO</name>
<feature type="transmembrane region" description="Helical" evidence="7">
    <location>
        <begin position="86"/>
        <end position="106"/>
    </location>
</feature>
<dbReference type="EMBL" id="PDJE01000001">
    <property type="protein sequence ID" value="PFG30174.1"/>
    <property type="molecule type" value="Genomic_DNA"/>
</dbReference>
<dbReference type="Proteomes" id="UP000221369">
    <property type="component" value="Unassembled WGS sequence"/>
</dbReference>
<comment type="subcellular location">
    <subcellularLocation>
        <location evidence="1 7">Cell membrane</location>
        <topology evidence="1 7">Multi-pass membrane protein</topology>
    </subcellularLocation>
</comment>
<protein>
    <submittedName>
        <fullName evidence="9">Peptide/nickel transport system permease protein</fullName>
    </submittedName>
</protein>
<dbReference type="PANTHER" id="PTHR43386">
    <property type="entry name" value="OLIGOPEPTIDE TRANSPORT SYSTEM PERMEASE PROTEIN APPC"/>
    <property type="match status" value="1"/>
</dbReference>
<dbReference type="GO" id="GO:0055085">
    <property type="term" value="P:transmembrane transport"/>
    <property type="evidence" value="ECO:0007669"/>
    <property type="project" value="InterPro"/>
</dbReference>
<dbReference type="InterPro" id="IPR000515">
    <property type="entry name" value="MetI-like"/>
</dbReference>
<evidence type="ECO:0000256" key="2">
    <source>
        <dbReference type="ARBA" id="ARBA00022448"/>
    </source>
</evidence>
<evidence type="ECO:0000313" key="10">
    <source>
        <dbReference type="Proteomes" id="UP000221369"/>
    </source>
</evidence>
<keyword evidence="5 7" id="KW-1133">Transmembrane helix</keyword>
<evidence type="ECO:0000256" key="1">
    <source>
        <dbReference type="ARBA" id="ARBA00004651"/>
    </source>
</evidence>
<keyword evidence="3" id="KW-1003">Cell membrane</keyword>